<feature type="chain" id="PRO_5008885577" evidence="4">
    <location>
        <begin position="26"/>
        <end position="369"/>
    </location>
</feature>
<comment type="subcellular location">
    <subcellularLocation>
        <location evidence="1">Cell outer membrane</location>
        <topology evidence="1">Multi-pass membrane protein</topology>
    </subcellularLocation>
</comment>
<evidence type="ECO:0000313" key="7">
    <source>
        <dbReference type="Proteomes" id="UP000092528"/>
    </source>
</evidence>
<reference evidence="6 7" key="1">
    <citation type="submission" date="2016-07" db="EMBL/GenBank/DDBJ databases">
        <title>Genome sequencing of Vibrio scophthalmi strain VS-05, an isolated from Paralichthys olivaceus.</title>
        <authorList>
            <person name="Han H.-J."/>
        </authorList>
    </citation>
    <scope>NUCLEOTIDE SEQUENCE [LARGE SCALE GENOMIC DNA]</scope>
    <source>
        <strain evidence="6 7">VS-05</strain>
    </source>
</reference>
<dbReference type="RefSeq" id="WP_065545614.1">
    <property type="nucleotide sequence ID" value="NZ_CP016414.1"/>
</dbReference>
<dbReference type="InterPro" id="IPR050298">
    <property type="entry name" value="Gram-neg_bact_OMP"/>
</dbReference>
<dbReference type="PANTHER" id="PTHR34501">
    <property type="entry name" value="PROTEIN YDDL-RELATED"/>
    <property type="match status" value="1"/>
</dbReference>
<dbReference type="CDD" id="cd00342">
    <property type="entry name" value="gram_neg_porins"/>
    <property type="match status" value="1"/>
</dbReference>
<evidence type="ECO:0000256" key="3">
    <source>
        <dbReference type="ARBA" id="ARBA00023136"/>
    </source>
</evidence>
<dbReference type="Pfam" id="PF13609">
    <property type="entry name" value="Porin_4"/>
    <property type="match status" value="1"/>
</dbReference>
<dbReference type="InterPro" id="IPR023614">
    <property type="entry name" value="Porin_dom_sf"/>
</dbReference>
<dbReference type="GeneID" id="96872942"/>
<dbReference type="InterPro" id="IPR033900">
    <property type="entry name" value="Gram_neg_porin_domain"/>
</dbReference>
<dbReference type="AlphaFoldDB" id="A0A1C7FBR1"/>
<dbReference type="EMBL" id="CP016414">
    <property type="protein sequence ID" value="ANU37168.1"/>
    <property type="molecule type" value="Genomic_DNA"/>
</dbReference>
<feature type="domain" description="Porin" evidence="5">
    <location>
        <begin position="12"/>
        <end position="338"/>
    </location>
</feature>
<feature type="signal peptide" evidence="4">
    <location>
        <begin position="1"/>
        <end position="25"/>
    </location>
</feature>
<gene>
    <name evidence="6" type="ORF">VSVS05_02064</name>
</gene>
<dbReference type="STRING" id="45658.VSVS12_00936"/>
<sequence>MDKFFKRTLVGAAVAAVAAAGSVNAASLTDNVDLYGQAAVSVWYMADVAEGKDHGLDIENESRIGLRGTQEFKNFGPAIIWQMETGNVGDDGSTGTLGGRDSFIGFQFDAGKFRFGRLTQPAYDIVDWPYTNPGLGNVFDWNTDIAAGAHVDRSGDTFRWDSKNYNGFTYAASAFKGDKDVDNMGYSVAAHYSTNGFTLHAGYQTEGDAAVSVKNTATTPVESTSEGQRSFYILGAEYSFGNGFHVTAAIKEMETDYTVAGATNALTGVSKQDQRAYSVTAQYDTAEWQYKLGYAATSDLSTTGGNVNDKNTGDTAITARVLFKLDPSAVIYADIRSYDMGVNAYDVTADRDDQAGDVTKFGIGVEYYF</sequence>
<keyword evidence="3" id="KW-0472">Membrane</keyword>
<dbReference type="SUPFAM" id="SSF56935">
    <property type="entry name" value="Porins"/>
    <property type="match status" value="1"/>
</dbReference>
<proteinExistence type="predicted"/>
<evidence type="ECO:0000256" key="4">
    <source>
        <dbReference type="SAM" id="SignalP"/>
    </source>
</evidence>
<dbReference type="Proteomes" id="UP000092528">
    <property type="component" value="Chromosome 1"/>
</dbReference>
<evidence type="ECO:0000313" key="6">
    <source>
        <dbReference type="EMBL" id="ANU37168.1"/>
    </source>
</evidence>
<dbReference type="Gene3D" id="2.40.160.10">
    <property type="entry name" value="Porin"/>
    <property type="match status" value="1"/>
</dbReference>
<evidence type="ECO:0000256" key="2">
    <source>
        <dbReference type="ARBA" id="ARBA00022729"/>
    </source>
</evidence>
<accession>A0A1C7FBR1</accession>
<dbReference type="GO" id="GO:0015288">
    <property type="term" value="F:porin activity"/>
    <property type="evidence" value="ECO:0007669"/>
    <property type="project" value="InterPro"/>
</dbReference>
<evidence type="ECO:0000259" key="5">
    <source>
        <dbReference type="Pfam" id="PF13609"/>
    </source>
</evidence>
<keyword evidence="2 4" id="KW-0732">Signal</keyword>
<dbReference type="PANTHER" id="PTHR34501:SF2">
    <property type="entry name" value="OUTER MEMBRANE PORIN F-RELATED"/>
    <property type="match status" value="1"/>
</dbReference>
<dbReference type="GO" id="GO:0009279">
    <property type="term" value="C:cell outer membrane"/>
    <property type="evidence" value="ECO:0007669"/>
    <property type="project" value="UniProtKB-SubCell"/>
</dbReference>
<organism evidence="6 7">
    <name type="scientific">Vibrio scophthalmi</name>
    <dbReference type="NCBI Taxonomy" id="45658"/>
    <lineage>
        <taxon>Bacteria</taxon>
        <taxon>Pseudomonadati</taxon>
        <taxon>Pseudomonadota</taxon>
        <taxon>Gammaproteobacteria</taxon>
        <taxon>Vibrionales</taxon>
        <taxon>Vibrionaceae</taxon>
        <taxon>Vibrio</taxon>
    </lineage>
</organism>
<evidence type="ECO:0000256" key="1">
    <source>
        <dbReference type="ARBA" id="ARBA00004571"/>
    </source>
</evidence>
<name>A0A1C7FBR1_9VIBR</name>
<keyword evidence="7" id="KW-1185">Reference proteome</keyword>
<protein>
    <submittedName>
        <fullName evidence="6">Chitoporin</fullName>
    </submittedName>
</protein>